<dbReference type="CDD" id="cd01298">
    <property type="entry name" value="ATZ_TRZ_like"/>
    <property type="match status" value="1"/>
</dbReference>
<dbReference type="Gene3D" id="3.20.20.140">
    <property type="entry name" value="Metal-dependent hydrolases"/>
    <property type="match status" value="1"/>
</dbReference>
<name>A0A174ZZI0_9FIRM</name>
<dbReference type="SUPFAM" id="SSF51338">
    <property type="entry name" value="Composite domain of metallo-dependent hydrolases"/>
    <property type="match status" value="1"/>
</dbReference>
<accession>A0A174ZZI0</accession>
<dbReference type="InterPro" id="IPR032466">
    <property type="entry name" value="Metal_Hydrolase"/>
</dbReference>
<evidence type="ECO:0000313" key="5">
    <source>
        <dbReference type="EMBL" id="CUQ91482.1"/>
    </source>
</evidence>
<dbReference type="InterPro" id="IPR011059">
    <property type="entry name" value="Metal-dep_hydrolase_composite"/>
</dbReference>
<proteinExistence type="predicted"/>
<evidence type="ECO:0000256" key="1">
    <source>
        <dbReference type="ARBA" id="ARBA00022723"/>
    </source>
</evidence>
<feature type="domain" description="Amidohydrolase-related" evidence="4">
    <location>
        <begin position="58"/>
        <end position="402"/>
    </location>
</feature>
<dbReference type="EC" id="3.5.4.28" evidence="5"/>
<dbReference type="Gene3D" id="2.30.40.10">
    <property type="entry name" value="Urease, subunit C, domain 1"/>
    <property type="match status" value="1"/>
</dbReference>
<evidence type="ECO:0000256" key="2">
    <source>
        <dbReference type="ARBA" id="ARBA00022801"/>
    </source>
</evidence>
<keyword evidence="3" id="KW-0862">Zinc</keyword>
<keyword evidence="2 5" id="KW-0378">Hydrolase</keyword>
<dbReference type="OrthoDB" id="9807210at2"/>
<dbReference type="STRING" id="39492.ERS852540_02348"/>
<gene>
    <name evidence="5" type="primary">mtaD</name>
    <name evidence="5" type="ORF">ERS852540_02348</name>
</gene>
<dbReference type="FunFam" id="3.20.20.140:FF:000014">
    <property type="entry name" value="5-methylthioadenosine/S-adenosylhomocysteine deaminase"/>
    <property type="match status" value="1"/>
</dbReference>
<organism evidence="5 6">
    <name type="scientific">[Eubacterium] siraeum</name>
    <dbReference type="NCBI Taxonomy" id="39492"/>
    <lineage>
        <taxon>Bacteria</taxon>
        <taxon>Bacillati</taxon>
        <taxon>Bacillota</taxon>
        <taxon>Clostridia</taxon>
        <taxon>Eubacteriales</taxon>
        <taxon>Oscillospiraceae</taxon>
        <taxon>Oscillospiraceae incertae sedis</taxon>
    </lineage>
</organism>
<dbReference type="AlphaFoldDB" id="A0A174ZZI0"/>
<reference evidence="5 6" key="1">
    <citation type="submission" date="2015-09" db="EMBL/GenBank/DDBJ databases">
        <authorList>
            <consortium name="Pathogen Informatics"/>
        </authorList>
    </citation>
    <scope>NUCLEOTIDE SEQUENCE [LARGE SCALE GENOMIC DNA]</scope>
    <source>
        <strain evidence="5 6">2789STDY5834928</strain>
    </source>
</reference>
<keyword evidence="1" id="KW-0479">Metal-binding</keyword>
<dbReference type="PANTHER" id="PTHR43794">
    <property type="entry name" value="AMINOHYDROLASE SSNA-RELATED"/>
    <property type="match status" value="1"/>
</dbReference>
<dbReference type="InterPro" id="IPR050287">
    <property type="entry name" value="MTA/SAH_deaminase"/>
</dbReference>
<protein>
    <submittedName>
        <fullName evidence="5">5-methylthioadenosine/S-adenosylhomocysteine deaminase</fullName>
        <ecNumber evidence="5">3.5.4.28</ecNumber>
    </submittedName>
</protein>
<dbReference type="PANTHER" id="PTHR43794:SF11">
    <property type="entry name" value="AMIDOHYDROLASE-RELATED DOMAIN-CONTAINING PROTEIN"/>
    <property type="match status" value="1"/>
</dbReference>
<evidence type="ECO:0000259" key="4">
    <source>
        <dbReference type="Pfam" id="PF01979"/>
    </source>
</evidence>
<dbReference type="Pfam" id="PF01979">
    <property type="entry name" value="Amidohydro_1"/>
    <property type="match status" value="1"/>
</dbReference>
<dbReference type="EMBL" id="CZBY01000024">
    <property type="protein sequence ID" value="CUQ91482.1"/>
    <property type="molecule type" value="Genomic_DNA"/>
</dbReference>
<dbReference type="GO" id="GO:0050270">
    <property type="term" value="F:S-adenosylhomocysteine deaminase activity"/>
    <property type="evidence" value="ECO:0007669"/>
    <property type="project" value="UniProtKB-EC"/>
</dbReference>
<sequence>MNTLFKGITAILPDEESGFSAKVCDIAVSDSVISYIGDDAVKNGFVPDRTIDGRDKLITAGLVNSHTHSYMSLFRNSADDLMFHTWLFDRIMPMEDKLTAEDMYYGTQLACLEMIKTGTTAFLDMNIARDCITRAISESGLKATISRGLVGNGRDDEGGKTRIEDTLYDMRTYGDNKRLKFMMGPHAIYTTDRGYLELVMEKAAEYGLGINIHLSESVKEIEDSIAQNGCSPVKYLDDMGMFKFHTVAAHCVQLSDEDIDILAERGVYAATNPISNAKLGNGFARIPDMLDKGVKLCIGTDSAGSNNTLNMFSDMNFICLAHKGNCRSATAVSARQALKMATETGAKALGLDNTGILKEGYAADLTVMDMKYPSLQPVNDPVAAMCYSASGYEVESVMVDGEFLMENREIKGMDEERIYFECNKAMKRIDG</sequence>
<evidence type="ECO:0000313" key="6">
    <source>
        <dbReference type="Proteomes" id="UP000095662"/>
    </source>
</evidence>
<dbReference type="GO" id="GO:0046872">
    <property type="term" value="F:metal ion binding"/>
    <property type="evidence" value="ECO:0007669"/>
    <property type="project" value="UniProtKB-KW"/>
</dbReference>
<evidence type="ECO:0000256" key="3">
    <source>
        <dbReference type="ARBA" id="ARBA00022833"/>
    </source>
</evidence>
<dbReference type="Proteomes" id="UP000095662">
    <property type="component" value="Unassembled WGS sequence"/>
</dbReference>
<dbReference type="SUPFAM" id="SSF51556">
    <property type="entry name" value="Metallo-dependent hydrolases"/>
    <property type="match status" value="1"/>
</dbReference>
<dbReference type="InterPro" id="IPR006680">
    <property type="entry name" value="Amidohydro-rel"/>
</dbReference>